<dbReference type="WBParaSite" id="ACRNAN_scaffold1268.g18701.t1">
    <property type="protein sequence ID" value="ACRNAN_scaffold1268.g18701.t1"/>
    <property type="gene ID" value="ACRNAN_scaffold1268.g18701"/>
</dbReference>
<keyword evidence="1" id="KW-1185">Reference proteome</keyword>
<evidence type="ECO:0000313" key="1">
    <source>
        <dbReference type="Proteomes" id="UP000887540"/>
    </source>
</evidence>
<reference evidence="2" key="1">
    <citation type="submission" date="2022-11" db="UniProtKB">
        <authorList>
            <consortium name="WormBaseParasite"/>
        </authorList>
    </citation>
    <scope>IDENTIFICATION</scope>
</reference>
<dbReference type="PANTHER" id="PTHR35373">
    <property type="entry name" value="PROTEIN CBG16894"/>
    <property type="match status" value="1"/>
</dbReference>
<evidence type="ECO:0000313" key="2">
    <source>
        <dbReference type="WBParaSite" id="ACRNAN_scaffold1268.g18701.t1"/>
    </source>
</evidence>
<proteinExistence type="predicted"/>
<accession>A0A914CND1</accession>
<name>A0A914CND1_9BILA</name>
<dbReference type="Proteomes" id="UP000887540">
    <property type="component" value="Unplaced"/>
</dbReference>
<sequence length="158" mass="18103">MSEQPSNLDVKLARERSLEEEDQVLYEDQFCKLTNKELEIKRYHASIESKIVPLGEIKAVYYSQQSTLPGGQALNINDNGWSTLGKIWWALDPLRQMFNSGKKYNVVIDNGDEWKKGFSVIDMNGFGYYLFELIPSSATFYDGLPNDPMSLDNPPLFH</sequence>
<dbReference type="AlphaFoldDB" id="A0A914CND1"/>
<protein>
    <submittedName>
        <fullName evidence="2">Uncharacterized protein</fullName>
    </submittedName>
</protein>
<organism evidence="1 2">
    <name type="scientific">Acrobeloides nanus</name>
    <dbReference type="NCBI Taxonomy" id="290746"/>
    <lineage>
        <taxon>Eukaryota</taxon>
        <taxon>Metazoa</taxon>
        <taxon>Ecdysozoa</taxon>
        <taxon>Nematoda</taxon>
        <taxon>Chromadorea</taxon>
        <taxon>Rhabditida</taxon>
        <taxon>Tylenchina</taxon>
        <taxon>Cephalobomorpha</taxon>
        <taxon>Cephaloboidea</taxon>
        <taxon>Cephalobidae</taxon>
        <taxon>Acrobeloides</taxon>
    </lineage>
</organism>